<keyword evidence="2" id="KW-0812">Transmembrane</keyword>
<accession>A0ABD3MYY4</accession>
<reference evidence="3 4" key="1">
    <citation type="submission" date="2024-10" db="EMBL/GenBank/DDBJ databases">
        <title>Updated reference genomes for cyclostephanoid diatoms.</title>
        <authorList>
            <person name="Roberts W.R."/>
            <person name="Alverson A.J."/>
        </authorList>
    </citation>
    <scope>NUCLEOTIDE SEQUENCE [LARGE SCALE GENOMIC DNA]</scope>
    <source>
        <strain evidence="3 4">AJA232-27</strain>
    </source>
</reference>
<evidence type="ECO:0000313" key="3">
    <source>
        <dbReference type="EMBL" id="KAL3769090.1"/>
    </source>
</evidence>
<evidence type="ECO:0000313" key="4">
    <source>
        <dbReference type="Proteomes" id="UP001530293"/>
    </source>
</evidence>
<sequence>MKARIDAAAAALACTFLSTTSHHGSVSASHNTAMLASSNRDIHRGDIRAGEAADALFRQARPYKQMQDGVGVMNDSSSTSSSSRRRRLDDFEIDGSYNIKFSQCVDIKLRNDDLFNDDATLAYTKAGQIISTKSYVLFHVCQKDDCYYESDDDLYMVDLPTYVRNLASYHATAKSTYCEACDTYYADYCASNRKLSATAATEQNQRRASSYITCDQCEGYGCGNTDDQQNNDEDEDDTVVELINDISECLNTGLNLNDSPMYVGFMCSPNGGNGVELAIFLDDQCTMYTNLKAFSDIPSYYIYNSADIFTKTETYIKKAFTETTSCLEDEFDDPANQSNGDDDNAAANNGGEVNEYCSGIFEAGAIAFSSCASNNDDQNNYGNNQNDDDKYSFYAYDMNYDGDEDLNEVCSVLQQMEGAYTYHYDSTNSGSWYSSSSSSSGSGSSGSSSSSQSSKGSWTFFSRGGSSSSEETSGGSNASSASTASATGADVVAIVLYVLLSFAVIIMTLFFIGWHARKKRREGRLREEPAYIGGRLV</sequence>
<dbReference type="EMBL" id="JALLBG020000058">
    <property type="protein sequence ID" value="KAL3769090.1"/>
    <property type="molecule type" value="Genomic_DNA"/>
</dbReference>
<protein>
    <submittedName>
        <fullName evidence="3">Uncharacterized protein</fullName>
    </submittedName>
</protein>
<name>A0ABD3MYY4_9STRA</name>
<organism evidence="3 4">
    <name type="scientific">Discostella pseudostelligera</name>
    <dbReference type="NCBI Taxonomy" id="259834"/>
    <lineage>
        <taxon>Eukaryota</taxon>
        <taxon>Sar</taxon>
        <taxon>Stramenopiles</taxon>
        <taxon>Ochrophyta</taxon>
        <taxon>Bacillariophyta</taxon>
        <taxon>Coscinodiscophyceae</taxon>
        <taxon>Thalassiosirophycidae</taxon>
        <taxon>Stephanodiscales</taxon>
        <taxon>Stephanodiscaceae</taxon>
        <taxon>Discostella</taxon>
    </lineage>
</organism>
<feature type="region of interest" description="Disordered" evidence="1">
    <location>
        <begin position="435"/>
        <end position="454"/>
    </location>
</feature>
<proteinExistence type="predicted"/>
<dbReference type="Proteomes" id="UP001530293">
    <property type="component" value="Unassembled WGS sequence"/>
</dbReference>
<dbReference type="AlphaFoldDB" id="A0ABD3MYY4"/>
<evidence type="ECO:0000256" key="2">
    <source>
        <dbReference type="SAM" id="Phobius"/>
    </source>
</evidence>
<comment type="caution">
    <text evidence="3">The sequence shown here is derived from an EMBL/GenBank/DDBJ whole genome shotgun (WGS) entry which is preliminary data.</text>
</comment>
<keyword evidence="2" id="KW-1133">Transmembrane helix</keyword>
<keyword evidence="2" id="KW-0472">Membrane</keyword>
<evidence type="ECO:0000256" key="1">
    <source>
        <dbReference type="SAM" id="MobiDB-lite"/>
    </source>
</evidence>
<keyword evidence="4" id="KW-1185">Reference proteome</keyword>
<gene>
    <name evidence="3" type="ORF">ACHAWU_008782</name>
</gene>
<feature type="transmembrane region" description="Helical" evidence="2">
    <location>
        <begin position="494"/>
        <end position="516"/>
    </location>
</feature>